<dbReference type="InterPro" id="IPR011067">
    <property type="entry name" value="Plasmid_toxin/cell-grow_inhib"/>
</dbReference>
<organism evidence="3 4">
    <name type="scientific">Nostoc paludosum FACHB-159</name>
    <dbReference type="NCBI Taxonomy" id="2692908"/>
    <lineage>
        <taxon>Bacteria</taxon>
        <taxon>Bacillati</taxon>
        <taxon>Cyanobacteriota</taxon>
        <taxon>Cyanophyceae</taxon>
        <taxon>Nostocales</taxon>
        <taxon>Nostocaceae</taxon>
        <taxon>Nostoc</taxon>
    </lineage>
</organism>
<gene>
    <name evidence="3" type="ORF">H6H03_20100</name>
</gene>
<dbReference type="InterPro" id="IPR003477">
    <property type="entry name" value="PemK-like"/>
</dbReference>
<keyword evidence="4" id="KW-1185">Reference proteome</keyword>
<accession>A0ABR8KBE5</accession>
<sequence length="89" mass="10152">MNLQRGDVVLCRVPMPSTRFTQFKVRPAVVISANQLNQILDDLMVVPCTSNTNRPLTVTQYLYQFSMKMRLIILGHSELSLENLCVPSR</sequence>
<evidence type="ECO:0000256" key="2">
    <source>
        <dbReference type="ARBA" id="ARBA00022649"/>
    </source>
</evidence>
<dbReference type="EMBL" id="JACJTU010000019">
    <property type="protein sequence ID" value="MBD2736166.1"/>
    <property type="molecule type" value="Genomic_DNA"/>
</dbReference>
<dbReference type="RefSeq" id="WP_190956814.1">
    <property type="nucleotide sequence ID" value="NZ_JACJTU010000019.1"/>
</dbReference>
<keyword evidence="2" id="KW-1277">Toxin-antitoxin system</keyword>
<dbReference type="SUPFAM" id="SSF50118">
    <property type="entry name" value="Cell growth inhibitor/plasmid maintenance toxic component"/>
    <property type="match status" value="1"/>
</dbReference>
<name>A0ABR8KBE5_9NOSO</name>
<proteinExistence type="inferred from homology"/>
<evidence type="ECO:0000313" key="4">
    <source>
        <dbReference type="Proteomes" id="UP000637383"/>
    </source>
</evidence>
<dbReference type="Pfam" id="PF02452">
    <property type="entry name" value="PemK_toxin"/>
    <property type="match status" value="1"/>
</dbReference>
<dbReference type="Proteomes" id="UP000637383">
    <property type="component" value="Unassembled WGS sequence"/>
</dbReference>
<comment type="similarity">
    <text evidence="1">Belongs to the PemK/MazF family.</text>
</comment>
<comment type="caution">
    <text evidence="3">The sequence shown here is derived from an EMBL/GenBank/DDBJ whole genome shotgun (WGS) entry which is preliminary data.</text>
</comment>
<dbReference type="Gene3D" id="2.30.30.110">
    <property type="match status" value="1"/>
</dbReference>
<protein>
    <submittedName>
        <fullName evidence="3">Type II toxin-antitoxin system PemK/MazF family toxin</fullName>
    </submittedName>
</protein>
<evidence type="ECO:0000256" key="1">
    <source>
        <dbReference type="ARBA" id="ARBA00007521"/>
    </source>
</evidence>
<evidence type="ECO:0000313" key="3">
    <source>
        <dbReference type="EMBL" id="MBD2736166.1"/>
    </source>
</evidence>
<reference evidence="3 4" key="1">
    <citation type="journal article" date="2020" name="ISME J.">
        <title>Comparative genomics reveals insights into cyanobacterial evolution and habitat adaptation.</title>
        <authorList>
            <person name="Chen M.Y."/>
            <person name="Teng W.K."/>
            <person name="Zhao L."/>
            <person name="Hu C.X."/>
            <person name="Zhou Y.K."/>
            <person name="Han B.P."/>
            <person name="Song L.R."/>
            <person name="Shu W.S."/>
        </authorList>
    </citation>
    <scope>NUCLEOTIDE SEQUENCE [LARGE SCALE GENOMIC DNA]</scope>
    <source>
        <strain evidence="3 4">FACHB-159</strain>
    </source>
</reference>